<accession>A0A1G6AXN6</accession>
<feature type="domain" description="SWIM-type" evidence="3">
    <location>
        <begin position="39"/>
        <end position="75"/>
    </location>
</feature>
<sequence length="1036" mass="119082">MARMIPGRIRNQGVALYEQGQVQIESDDNGLLQAKVGEAQVQYALIDDEKIGCTCDFFGKKQYCEHLAALECFLKNDERGREISQELESNSEDQRETKVKNSFGSVFLDGLAVNEDDTTKYRLSALGSQNPYASDYLWTLKMNRLPDERTYIVRDIGAFLTVVKNEGYYQIGKNYFEPISLLQFDTASQELIQFLWRIIPENDRLDLDYILPNHGRHLSLPLGFFEEGVRLLTDLHDFQFEGNRQDYRHLYFKELEGEDALFDFYVEVHRQYIELVISEKTVHSLFKNDFLLYHDTFYHLNAKQKKIVTAIKTLPIEADLKKHIQFDLDDQAKLAASLLDFKEIGIVTAPKSFDIRDFKARFDLGLDDHQNILLDVSFNYGGGLVVTNKSEQERLPFASNFRHEERIFKAMEQEGFAPRFSSSRPPLKAQELYHFFTETISHFERLGSVFLSSDLENLRFSERPQIKIGANAGLLDISFDFSTIFEGDIDEALTALFNNNPYFVSQSGQLVLFDDETLRVSSALQTLRAKRARNGHLQLDSLAAFQLSELFKNDDSVSFSKEFEQLAYDLRHPESFELPEIRVNAELRDYQYTGIRWLSMLDSYGFGGILADDMGLGKTLQTIAFLRSKLTSESRILILAPSSLIYNWQDEFHKFTPEIDVAVSYGLKPVRDEIIDQGHQVTITSYASFRQDFEKYQQFSFDYLILDEAQVMKNTQTKIAQYLRAFEVKNCFALSGTPIENKLLEIWSIFQIVLPGLLPAKKEFLKLDAKQVSRYIRPFVMRRKKEDVLPELPDLIEMNYPNELADSQKAIYLAQLRQMQDRIRYSSDEDINRHKIEILSGITRLRQICDTPSLFMDYDGESGKIDSLRDLLVQIKENGHRALIFSQFRGMLDIAEKELAELGLTSYKITGSTPANERQEMTRAFNNGSKDTFLISLKAGGVGLNLTGADTVVLIDLWWNPAVEMQAISRAHRIGQKENVEVYRLITRGTIEEKILELQESKKNLVTTVLDGDESRASMTIEDIKEILGIQSSEVE</sequence>
<dbReference type="InterPro" id="IPR014001">
    <property type="entry name" value="Helicase_ATP-bd"/>
</dbReference>
<keyword evidence="6" id="KW-0547">Nucleotide-binding</keyword>
<evidence type="ECO:0000256" key="2">
    <source>
        <dbReference type="PROSITE-ProRule" id="PRU00325"/>
    </source>
</evidence>
<evidence type="ECO:0000313" key="6">
    <source>
        <dbReference type="EMBL" id="SDB13160.1"/>
    </source>
</evidence>
<keyword evidence="7" id="KW-1185">Reference proteome</keyword>
<dbReference type="InterPro" id="IPR049730">
    <property type="entry name" value="SNF2/RAD54-like_C"/>
</dbReference>
<organism evidence="6 7">
    <name type="scientific">Streptococcus henryi</name>
    <dbReference type="NCBI Taxonomy" id="439219"/>
    <lineage>
        <taxon>Bacteria</taxon>
        <taxon>Bacillati</taxon>
        <taxon>Bacillota</taxon>
        <taxon>Bacilli</taxon>
        <taxon>Lactobacillales</taxon>
        <taxon>Streptococcaceae</taxon>
        <taxon>Streptococcus</taxon>
    </lineage>
</organism>
<dbReference type="eggNOG" id="COG0553">
    <property type="taxonomic scope" value="Bacteria"/>
</dbReference>
<dbReference type="PROSITE" id="PS51192">
    <property type="entry name" value="HELICASE_ATP_BIND_1"/>
    <property type="match status" value="1"/>
</dbReference>
<dbReference type="InterPro" id="IPR027417">
    <property type="entry name" value="P-loop_NTPase"/>
</dbReference>
<dbReference type="Pfam" id="PF08455">
    <property type="entry name" value="SNF2_assoc"/>
    <property type="match status" value="1"/>
</dbReference>
<keyword evidence="6" id="KW-0067">ATP-binding</keyword>
<dbReference type="RefSeq" id="WP_018163881.1">
    <property type="nucleotide sequence ID" value="NZ_FMXP01000007.1"/>
</dbReference>
<evidence type="ECO:0000259" key="4">
    <source>
        <dbReference type="PROSITE" id="PS51192"/>
    </source>
</evidence>
<name>A0A1G6AXN6_9STRE</name>
<evidence type="ECO:0000256" key="1">
    <source>
        <dbReference type="ARBA" id="ARBA00022801"/>
    </source>
</evidence>
<dbReference type="STRING" id="439219.SAMN02910293_00679"/>
<dbReference type="Pfam" id="PF00271">
    <property type="entry name" value="Helicase_C"/>
    <property type="match status" value="1"/>
</dbReference>
<keyword evidence="2" id="KW-0862">Zinc</keyword>
<dbReference type="Proteomes" id="UP000182508">
    <property type="component" value="Unassembled WGS sequence"/>
</dbReference>
<evidence type="ECO:0000259" key="3">
    <source>
        <dbReference type="PROSITE" id="PS50966"/>
    </source>
</evidence>
<dbReference type="PANTHER" id="PTHR10799">
    <property type="entry name" value="SNF2/RAD54 HELICASE FAMILY"/>
    <property type="match status" value="1"/>
</dbReference>
<gene>
    <name evidence="6" type="ORF">SAMN02910293_00679</name>
</gene>
<dbReference type="SUPFAM" id="SSF52540">
    <property type="entry name" value="P-loop containing nucleoside triphosphate hydrolases"/>
    <property type="match status" value="2"/>
</dbReference>
<dbReference type="InterPro" id="IPR007527">
    <property type="entry name" value="Znf_SWIM"/>
</dbReference>
<keyword evidence="1" id="KW-0378">Hydrolase</keyword>
<evidence type="ECO:0000259" key="5">
    <source>
        <dbReference type="PROSITE" id="PS51194"/>
    </source>
</evidence>
<keyword evidence="2" id="KW-0479">Metal-binding</keyword>
<dbReference type="GO" id="GO:0004386">
    <property type="term" value="F:helicase activity"/>
    <property type="evidence" value="ECO:0007669"/>
    <property type="project" value="UniProtKB-KW"/>
</dbReference>
<dbReference type="InterPro" id="IPR013663">
    <property type="entry name" value="Helicase_SWF/SNF/SWI_bac"/>
</dbReference>
<dbReference type="GO" id="GO:0016787">
    <property type="term" value="F:hydrolase activity"/>
    <property type="evidence" value="ECO:0007669"/>
    <property type="project" value="UniProtKB-KW"/>
</dbReference>
<proteinExistence type="predicted"/>
<dbReference type="SMART" id="SM00490">
    <property type="entry name" value="HELICc"/>
    <property type="match status" value="1"/>
</dbReference>
<dbReference type="Gene3D" id="3.40.50.10810">
    <property type="entry name" value="Tandem AAA-ATPase domain"/>
    <property type="match status" value="1"/>
</dbReference>
<keyword evidence="6" id="KW-0347">Helicase</keyword>
<reference evidence="6 7" key="1">
    <citation type="submission" date="2016-10" db="EMBL/GenBank/DDBJ databases">
        <authorList>
            <person name="de Groot N.N."/>
        </authorList>
    </citation>
    <scope>NUCLEOTIDE SEQUENCE [LARGE SCALE GENOMIC DNA]</scope>
    <source>
        <strain evidence="6 7">A-4</strain>
    </source>
</reference>
<dbReference type="GO" id="GO:0008270">
    <property type="term" value="F:zinc ion binding"/>
    <property type="evidence" value="ECO:0007669"/>
    <property type="project" value="UniProtKB-KW"/>
</dbReference>
<evidence type="ECO:0000313" key="7">
    <source>
        <dbReference type="Proteomes" id="UP000182508"/>
    </source>
</evidence>
<dbReference type="Pfam" id="PF00176">
    <property type="entry name" value="SNF2-rel_dom"/>
    <property type="match status" value="1"/>
</dbReference>
<protein>
    <submittedName>
        <fullName evidence="6">Superfamily II DNA or RNA helicase, SNF2 family</fullName>
    </submittedName>
</protein>
<dbReference type="InterPro" id="IPR038718">
    <property type="entry name" value="SNF2-like_sf"/>
</dbReference>
<feature type="domain" description="Helicase C-terminal" evidence="5">
    <location>
        <begin position="867"/>
        <end position="1025"/>
    </location>
</feature>
<keyword evidence="2" id="KW-0863">Zinc-finger</keyword>
<dbReference type="SMART" id="SM00487">
    <property type="entry name" value="DEXDc"/>
    <property type="match status" value="1"/>
</dbReference>
<dbReference type="InterPro" id="IPR001650">
    <property type="entry name" value="Helicase_C-like"/>
</dbReference>
<dbReference type="PROSITE" id="PS50966">
    <property type="entry name" value="ZF_SWIM"/>
    <property type="match status" value="1"/>
</dbReference>
<dbReference type="AlphaFoldDB" id="A0A1G6AXN6"/>
<dbReference type="InterPro" id="IPR000330">
    <property type="entry name" value="SNF2_N"/>
</dbReference>
<feature type="domain" description="Helicase ATP-binding" evidence="4">
    <location>
        <begin position="599"/>
        <end position="756"/>
    </location>
</feature>
<dbReference type="GO" id="GO:0005524">
    <property type="term" value="F:ATP binding"/>
    <property type="evidence" value="ECO:0007669"/>
    <property type="project" value="InterPro"/>
</dbReference>
<dbReference type="PROSITE" id="PS51194">
    <property type="entry name" value="HELICASE_CTER"/>
    <property type="match status" value="1"/>
</dbReference>
<dbReference type="Gene3D" id="3.40.50.300">
    <property type="entry name" value="P-loop containing nucleotide triphosphate hydrolases"/>
    <property type="match status" value="1"/>
</dbReference>
<dbReference type="CDD" id="cd18793">
    <property type="entry name" value="SF2_C_SNF"/>
    <property type="match status" value="1"/>
</dbReference>
<dbReference type="EMBL" id="FMXP01000007">
    <property type="protein sequence ID" value="SDB13160.1"/>
    <property type="molecule type" value="Genomic_DNA"/>
</dbReference>